<proteinExistence type="predicted"/>
<organism evidence="2 3">
    <name type="scientific">Marinobacter qingdaonensis</name>
    <dbReference type="NCBI Taxonomy" id="3108486"/>
    <lineage>
        <taxon>Bacteria</taxon>
        <taxon>Pseudomonadati</taxon>
        <taxon>Pseudomonadota</taxon>
        <taxon>Gammaproteobacteria</taxon>
        <taxon>Pseudomonadales</taxon>
        <taxon>Marinobacteraceae</taxon>
        <taxon>Marinobacter</taxon>
    </lineage>
</organism>
<comment type="caution">
    <text evidence="2">The sequence shown here is derived from an EMBL/GenBank/DDBJ whole genome shotgun (WGS) entry which is preliminary data.</text>
</comment>
<dbReference type="PANTHER" id="PTHR11106">
    <property type="entry name" value="GANGLIOSIDE INDUCED DIFFERENTIATION ASSOCIATED PROTEIN 2-RELATED"/>
    <property type="match status" value="1"/>
</dbReference>
<dbReference type="RefSeq" id="WP_322855138.1">
    <property type="nucleotide sequence ID" value="NZ_JAYDCJ010000003.1"/>
</dbReference>
<dbReference type="InterPro" id="IPR043472">
    <property type="entry name" value="Macro_dom-like"/>
</dbReference>
<dbReference type="PROSITE" id="PS51154">
    <property type="entry name" value="MACRO"/>
    <property type="match status" value="1"/>
</dbReference>
<evidence type="ECO:0000259" key="1">
    <source>
        <dbReference type="PROSITE" id="PS51154"/>
    </source>
</evidence>
<sequence length="177" mass="18260">MTQLQVECVQGDIARQADMDAVVNAANAQLMPGAGVAGALHAAAGPGLAQECRSLAPIRPGQAVISSAHGLPNRHVIHCLGPVYGVDEPSDRLLADCFRNALVVADQAGLASIAFPAISTGVFGYPVPEAARVAFDAIAETAPKLVHVNHIRLVLFSAGDCAEFQQALSRSSLRSSG</sequence>
<keyword evidence="3" id="KW-1185">Reference proteome</keyword>
<evidence type="ECO:0000313" key="2">
    <source>
        <dbReference type="EMBL" id="MEA1080646.1"/>
    </source>
</evidence>
<dbReference type="SMART" id="SM00506">
    <property type="entry name" value="A1pp"/>
    <property type="match status" value="1"/>
</dbReference>
<feature type="domain" description="Macro" evidence="1">
    <location>
        <begin position="1"/>
        <end position="172"/>
    </location>
</feature>
<dbReference type="Gene3D" id="3.40.220.10">
    <property type="entry name" value="Leucine Aminopeptidase, subunit E, domain 1"/>
    <property type="match status" value="1"/>
</dbReference>
<gene>
    <name evidence="2" type="ORF">U5822_08185</name>
</gene>
<dbReference type="SUPFAM" id="SSF52949">
    <property type="entry name" value="Macro domain-like"/>
    <property type="match status" value="1"/>
</dbReference>
<protein>
    <submittedName>
        <fullName evidence="2">Macro domain-containing protein</fullName>
    </submittedName>
</protein>
<name>A0ABU5NXW5_9GAMM</name>
<dbReference type="EMBL" id="JAYDCJ010000003">
    <property type="protein sequence ID" value="MEA1080646.1"/>
    <property type="molecule type" value="Genomic_DNA"/>
</dbReference>
<reference evidence="2 3" key="1">
    <citation type="submission" date="2023-12" db="EMBL/GenBank/DDBJ databases">
        <title>Marinobacter qingdaonensis sp. nov., isolated from the intertidal sediment of Qingdao, PR China.</title>
        <authorList>
            <person name="Li Y."/>
        </authorList>
    </citation>
    <scope>NUCLEOTIDE SEQUENCE [LARGE SCALE GENOMIC DNA]</scope>
    <source>
        <strain evidence="2 3">ASW11-75</strain>
    </source>
</reference>
<accession>A0ABU5NXW5</accession>
<dbReference type="PANTHER" id="PTHR11106:SF27">
    <property type="entry name" value="MACRO DOMAIN-CONTAINING PROTEIN"/>
    <property type="match status" value="1"/>
</dbReference>
<evidence type="ECO:0000313" key="3">
    <source>
        <dbReference type="Proteomes" id="UP001305746"/>
    </source>
</evidence>
<dbReference type="InterPro" id="IPR002589">
    <property type="entry name" value="Macro_dom"/>
</dbReference>
<dbReference type="Proteomes" id="UP001305746">
    <property type="component" value="Unassembled WGS sequence"/>
</dbReference>
<dbReference type="Pfam" id="PF01661">
    <property type="entry name" value="Macro"/>
    <property type="match status" value="1"/>
</dbReference>